<feature type="transmembrane region" description="Helical" evidence="1">
    <location>
        <begin position="7"/>
        <end position="27"/>
    </location>
</feature>
<keyword evidence="1" id="KW-1133">Transmembrane helix</keyword>
<feature type="transmembrane region" description="Helical" evidence="1">
    <location>
        <begin position="95"/>
        <end position="115"/>
    </location>
</feature>
<protein>
    <submittedName>
        <fullName evidence="2">Uncharacterized protein</fullName>
    </submittedName>
</protein>
<sequence>MELQLVFNLILLYLTLILTLFGLASLIHEGLGAPAISSVVLSIIVVFSIYFIIEKKKNTSNKRINLTVILMILGLFAFLLAIFIVYYNGFIEPTISLSLTISLISFIIATFVFYFNSLNSYYNEKENKENQKAIMEQFIKLNEKVEALQKLIDLKENTGSGEDQ</sequence>
<evidence type="ECO:0000313" key="3">
    <source>
        <dbReference type="Proteomes" id="UP000006565"/>
    </source>
</evidence>
<name>E1RJ40_METP4</name>
<reference evidence="2 3" key="1">
    <citation type="journal article" date="2010" name="Stand. Genomic Sci.">
        <title>Complete genome sequence of Methanoplanus petrolearius type strain (SEBR 4847).</title>
        <authorList>
            <person name="Brambilla E."/>
            <person name="Djao O.D."/>
            <person name="Daligault H."/>
            <person name="Lapidus A."/>
            <person name="Lucas S."/>
            <person name="Hammon N."/>
            <person name="Nolan M."/>
            <person name="Tice H."/>
            <person name="Cheng J.F."/>
            <person name="Han C."/>
            <person name="Tapia R."/>
            <person name="Goodwin L."/>
            <person name="Pitluck S."/>
            <person name="Liolios K."/>
            <person name="Ivanova N."/>
            <person name="Mavromatis K."/>
            <person name="Mikhailova N."/>
            <person name="Pati A."/>
            <person name="Chen A."/>
            <person name="Palaniappan K."/>
            <person name="Land M."/>
            <person name="Hauser L."/>
            <person name="Chang Y.J."/>
            <person name="Jeffries C.D."/>
            <person name="Rohde M."/>
            <person name="Spring S."/>
            <person name="Sikorski J."/>
            <person name="Goker M."/>
            <person name="Woyke T."/>
            <person name="Bristow J."/>
            <person name="Eisen J.A."/>
            <person name="Markowitz V."/>
            <person name="Hugenholtz P."/>
            <person name="Kyrpides N.C."/>
            <person name="Klenk H.P."/>
        </authorList>
    </citation>
    <scope>NUCLEOTIDE SEQUENCE [LARGE SCALE GENOMIC DNA]</scope>
    <source>
        <strain evidence="3">DSM 11571 / OCM 486 / SEBR 4847</strain>
    </source>
</reference>
<evidence type="ECO:0000313" key="2">
    <source>
        <dbReference type="EMBL" id="ADN36710.1"/>
    </source>
</evidence>
<accession>E1RJ40</accession>
<keyword evidence="1" id="KW-0812">Transmembrane</keyword>
<dbReference type="AlphaFoldDB" id="E1RJ40"/>
<dbReference type="RefSeq" id="WP_013329887.1">
    <property type="nucleotide sequence ID" value="NC_014507.1"/>
</dbReference>
<dbReference type="EMBL" id="CP002117">
    <property type="protein sequence ID" value="ADN36710.1"/>
    <property type="molecule type" value="Genomic_DNA"/>
</dbReference>
<proteinExistence type="predicted"/>
<keyword evidence="3" id="KW-1185">Reference proteome</keyword>
<gene>
    <name evidence="2" type="ordered locus">Mpet_1959</name>
</gene>
<dbReference type="HOGENOM" id="CLU_1615327_0_0_2"/>
<feature type="transmembrane region" description="Helical" evidence="1">
    <location>
        <begin position="65"/>
        <end position="89"/>
    </location>
</feature>
<feature type="transmembrane region" description="Helical" evidence="1">
    <location>
        <begin position="33"/>
        <end position="53"/>
    </location>
</feature>
<dbReference type="Proteomes" id="UP000006565">
    <property type="component" value="Chromosome"/>
</dbReference>
<dbReference type="KEGG" id="mpi:Mpet_1959"/>
<dbReference type="GeneID" id="9744436"/>
<evidence type="ECO:0000256" key="1">
    <source>
        <dbReference type="SAM" id="Phobius"/>
    </source>
</evidence>
<organism evidence="2 3">
    <name type="scientific">Methanolacinia petrolearia (strain DSM 11571 / OCM 486 / SEBR 4847)</name>
    <name type="common">Methanoplanus petrolearius</name>
    <dbReference type="NCBI Taxonomy" id="679926"/>
    <lineage>
        <taxon>Archaea</taxon>
        <taxon>Methanobacteriati</taxon>
        <taxon>Methanobacteriota</taxon>
        <taxon>Stenosarchaea group</taxon>
        <taxon>Methanomicrobia</taxon>
        <taxon>Methanomicrobiales</taxon>
        <taxon>Methanomicrobiaceae</taxon>
        <taxon>Methanolacinia</taxon>
    </lineage>
</organism>
<keyword evidence="1" id="KW-0472">Membrane</keyword>